<keyword evidence="2 5" id="KW-0378">Hydrolase</keyword>
<evidence type="ECO:0000259" key="6">
    <source>
        <dbReference type="Pfam" id="PF01764"/>
    </source>
</evidence>
<evidence type="ECO:0000256" key="2">
    <source>
        <dbReference type="ARBA" id="ARBA00022801"/>
    </source>
</evidence>
<proteinExistence type="inferred from homology"/>
<evidence type="ECO:0000256" key="3">
    <source>
        <dbReference type="ARBA" id="ARBA00022963"/>
    </source>
</evidence>
<dbReference type="InParanoid" id="B9S981"/>
<comment type="similarity">
    <text evidence="1 5">Belongs to the AB hydrolase superfamily. Lipase family.</text>
</comment>
<dbReference type="eggNOG" id="KOG4569">
    <property type="taxonomic scope" value="Eukaryota"/>
</dbReference>
<dbReference type="InterPro" id="IPR033556">
    <property type="entry name" value="PLA"/>
</dbReference>
<evidence type="ECO:0000256" key="5">
    <source>
        <dbReference type="RuleBase" id="RU367093"/>
    </source>
</evidence>
<gene>
    <name evidence="7" type="ORF">RCOM_1014250</name>
</gene>
<dbReference type="AlphaFoldDB" id="B9S981"/>
<keyword evidence="3 5" id="KW-0442">Lipid degradation</keyword>
<protein>
    <recommendedName>
        <fullName evidence="5">Phospholipase A1</fullName>
        <ecNumber evidence="5">3.1.1.-</ecNumber>
    </recommendedName>
</protein>
<dbReference type="Pfam" id="PF01764">
    <property type="entry name" value="Lipase_3"/>
    <property type="match status" value="1"/>
</dbReference>
<name>B9S981_RICCO</name>
<evidence type="ECO:0000313" key="8">
    <source>
        <dbReference type="Proteomes" id="UP000008311"/>
    </source>
</evidence>
<dbReference type="SUPFAM" id="SSF53474">
    <property type="entry name" value="alpha/beta-Hydrolases"/>
    <property type="match status" value="1"/>
</dbReference>
<dbReference type="InterPro" id="IPR002921">
    <property type="entry name" value="Fungal_lipase-type"/>
</dbReference>
<feature type="domain" description="Fungal lipase-type" evidence="6">
    <location>
        <begin position="86"/>
        <end position="211"/>
    </location>
</feature>
<reference evidence="8" key="1">
    <citation type="journal article" date="2010" name="Nat. Biotechnol.">
        <title>Draft genome sequence of the oilseed species Ricinus communis.</title>
        <authorList>
            <person name="Chan A.P."/>
            <person name="Crabtree J."/>
            <person name="Zhao Q."/>
            <person name="Lorenzi H."/>
            <person name="Orvis J."/>
            <person name="Puiu D."/>
            <person name="Melake-Berhan A."/>
            <person name="Jones K.M."/>
            <person name="Redman J."/>
            <person name="Chen G."/>
            <person name="Cahoon E.B."/>
            <person name="Gedil M."/>
            <person name="Stanke M."/>
            <person name="Haas B.J."/>
            <person name="Wortman J.R."/>
            <person name="Fraser-Liggett C.M."/>
            <person name="Ravel J."/>
            <person name="Rabinowicz P.D."/>
        </authorList>
    </citation>
    <scope>NUCLEOTIDE SEQUENCE [LARGE SCALE GENOMIC DNA]</scope>
    <source>
        <strain evidence="8">cv. Hale</strain>
    </source>
</reference>
<evidence type="ECO:0000256" key="1">
    <source>
        <dbReference type="ARBA" id="ARBA00010701"/>
    </source>
</evidence>
<dbReference type="Proteomes" id="UP000008311">
    <property type="component" value="Unassembled WGS sequence"/>
</dbReference>
<accession>B9S981</accession>
<organism evidence="7 8">
    <name type="scientific">Ricinus communis</name>
    <name type="common">Castor bean</name>
    <dbReference type="NCBI Taxonomy" id="3988"/>
    <lineage>
        <taxon>Eukaryota</taxon>
        <taxon>Viridiplantae</taxon>
        <taxon>Streptophyta</taxon>
        <taxon>Embryophyta</taxon>
        <taxon>Tracheophyta</taxon>
        <taxon>Spermatophyta</taxon>
        <taxon>Magnoliopsida</taxon>
        <taxon>eudicotyledons</taxon>
        <taxon>Gunneridae</taxon>
        <taxon>Pentapetalae</taxon>
        <taxon>rosids</taxon>
        <taxon>fabids</taxon>
        <taxon>Malpighiales</taxon>
        <taxon>Euphorbiaceae</taxon>
        <taxon>Acalyphoideae</taxon>
        <taxon>Acalypheae</taxon>
        <taxon>Ricinus</taxon>
    </lineage>
</organism>
<dbReference type="PANTHER" id="PTHR31828">
    <property type="entry name" value="PHOSPHOLIPASE A1-IIGAMMA"/>
    <property type="match status" value="1"/>
</dbReference>
<sequence>MPISTREILAKVGLQIANPFEYQVTDYIYARSDVQILGYVTFIEFVAEEEIFWLAGEEQPCSLKGLNILPGINCPHQTFFLIPMLNAFHNIYTSKDPNSVYSKSSAREQVLAAVRRVVDKCYKADPNEAVSITVIGHRLGGSLATLNAMDIVANGYNKPTGLNIEYPVTAFVYAGLRVGNRGFLDVFSRLRNLHLLRINNAMDPLLHLPPEKLVFIHFYEDVGVLFKFDTKVSPYIKGINVWTGRVKYHDFNLYLHGIAGYKEKGEAFHLVISLDLALVNKYNDLLKDDHNVPPKWWSNVMNKGMIQMSDGSWKLLDYMPDPPKVDVSDSCPDQ</sequence>
<dbReference type="Gene3D" id="3.40.50.1820">
    <property type="entry name" value="alpha/beta hydrolase"/>
    <property type="match status" value="1"/>
</dbReference>
<evidence type="ECO:0000313" key="7">
    <source>
        <dbReference type="EMBL" id="EEF39850.1"/>
    </source>
</evidence>
<evidence type="ECO:0000256" key="4">
    <source>
        <dbReference type="ARBA" id="ARBA00023098"/>
    </source>
</evidence>
<dbReference type="EMBL" id="EQ973895">
    <property type="protein sequence ID" value="EEF39850.1"/>
    <property type="molecule type" value="Genomic_DNA"/>
</dbReference>
<keyword evidence="8" id="KW-1185">Reference proteome</keyword>
<comment type="function">
    <text evidence="5">Acylhydrolase that catalyzes the hydrolysis of phospholipids at the sn-1 position.</text>
</comment>
<dbReference type="GO" id="GO:0008970">
    <property type="term" value="F:phospholipase A1 activity"/>
    <property type="evidence" value="ECO:0007669"/>
    <property type="project" value="UniProtKB-UniRule"/>
</dbReference>
<keyword evidence="4 5" id="KW-0443">Lipid metabolism</keyword>
<dbReference type="PANTHER" id="PTHR31828:SF20">
    <property type="entry name" value="PHOSPHOLIPASE A1"/>
    <property type="match status" value="1"/>
</dbReference>
<dbReference type="EC" id="3.1.1.-" evidence="5"/>
<dbReference type="InterPro" id="IPR029058">
    <property type="entry name" value="AB_hydrolase_fold"/>
</dbReference>
<dbReference type="GO" id="GO:0016042">
    <property type="term" value="P:lipid catabolic process"/>
    <property type="evidence" value="ECO:0007669"/>
    <property type="project" value="UniProtKB-UniRule"/>
</dbReference>